<sequence length="459" mass="49235">MAPSPPATADQPQFESDFSFRKIRLATIISITNLFASSLLAFGAITLVNIPMTSEFGWSQAQFSWATSAMLWSGAVFMPLFGFLIDRIGVRPIVILGTAAVGLTTLAMGFQTGELWQFYLLFGVLGLFGSTAMGYTKVLGALFTQHRDKALALLGVESTLAMATLPPLLNWLISDYGWRTMFITCGCLVLLLLPLIWFTLDEPGEIGSERRLFRRRDRSASPDQPPAAAAASAALPGLTVPEVLRCRIYWVVVAATVLGVAPRNGLMPFLVPMLQEKGFTQSDAATYMSLSALIAPLGTLAVGWALDRSRRGRVAAPFTMISFAGTLAFLFASMSVGAWPLLMVAVACSGFAFGTVRPIGSYLHIRYFGLKSFGFYTGLENCLLALGMGAAPPIVAAMRDSSGDYTSGYVMMLVALAMATGLYWLLGSYRYPADIGAVPIVPVESAAESQPPHGARLPA</sequence>
<evidence type="ECO:0000256" key="1">
    <source>
        <dbReference type="ARBA" id="ARBA00022692"/>
    </source>
</evidence>
<organism evidence="6 7">
    <name type="scientific">Croceibacterium xixiisoli</name>
    <dbReference type="NCBI Taxonomy" id="1476466"/>
    <lineage>
        <taxon>Bacteria</taxon>
        <taxon>Pseudomonadati</taxon>
        <taxon>Pseudomonadota</taxon>
        <taxon>Alphaproteobacteria</taxon>
        <taxon>Sphingomonadales</taxon>
        <taxon>Erythrobacteraceae</taxon>
        <taxon>Croceibacterium</taxon>
    </lineage>
</organism>
<accession>A0A6I4TSU5</accession>
<keyword evidence="3 4" id="KW-0472">Membrane</keyword>
<dbReference type="GO" id="GO:0022857">
    <property type="term" value="F:transmembrane transporter activity"/>
    <property type="evidence" value="ECO:0007669"/>
    <property type="project" value="InterPro"/>
</dbReference>
<feature type="transmembrane region" description="Helical" evidence="4">
    <location>
        <begin position="62"/>
        <end position="85"/>
    </location>
</feature>
<dbReference type="InterPro" id="IPR036259">
    <property type="entry name" value="MFS_trans_sf"/>
</dbReference>
<evidence type="ECO:0000313" key="6">
    <source>
        <dbReference type="EMBL" id="MXO98399.1"/>
    </source>
</evidence>
<evidence type="ECO:0000256" key="2">
    <source>
        <dbReference type="ARBA" id="ARBA00022989"/>
    </source>
</evidence>
<feature type="transmembrane region" description="Helical" evidence="4">
    <location>
        <begin position="338"/>
        <end position="356"/>
    </location>
</feature>
<feature type="transmembrane region" description="Helical" evidence="4">
    <location>
        <begin position="150"/>
        <end position="169"/>
    </location>
</feature>
<dbReference type="PANTHER" id="PTHR11360:SF290">
    <property type="entry name" value="MONOCARBOXYLATE MFS PERMEASE"/>
    <property type="match status" value="1"/>
</dbReference>
<feature type="transmembrane region" description="Helical" evidence="4">
    <location>
        <begin position="368"/>
        <end position="388"/>
    </location>
</feature>
<comment type="caution">
    <text evidence="6">The sequence shown here is derived from an EMBL/GenBank/DDBJ whole genome shotgun (WGS) entry which is preliminary data.</text>
</comment>
<evidence type="ECO:0000313" key="7">
    <source>
        <dbReference type="Proteomes" id="UP000469430"/>
    </source>
</evidence>
<reference evidence="6 7" key="1">
    <citation type="submission" date="2019-12" db="EMBL/GenBank/DDBJ databases">
        <title>Genomic-based taxomic classification of the family Erythrobacteraceae.</title>
        <authorList>
            <person name="Xu L."/>
        </authorList>
    </citation>
    <scope>NUCLEOTIDE SEQUENCE [LARGE SCALE GENOMIC DNA]</scope>
    <source>
        <strain evidence="6 7">S36</strain>
    </source>
</reference>
<dbReference type="AlphaFoldDB" id="A0A6I4TSU5"/>
<feature type="transmembrane region" description="Helical" evidence="4">
    <location>
        <begin position="25"/>
        <end position="50"/>
    </location>
</feature>
<feature type="transmembrane region" description="Helical" evidence="4">
    <location>
        <begin position="314"/>
        <end position="332"/>
    </location>
</feature>
<feature type="transmembrane region" description="Helical" evidence="4">
    <location>
        <begin position="116"/>
        <end position="138"/>
    </location>
</feature>
<evidence type="ECO:0000256" key="4">
    <source>
        <dbReference type="SAM" id="Phobius"/>
    </source>
</evidence>
<dbReference type="PROSITE" id="PS50850">
    <property type="entry name" value="MFS"/>
    <property type="match status" value="1"/>
</dbReference>
<evidence type="ECO:0000256" key="3">
    <source>
        <dbReference type="ARBA" id="ARBA00023136"/>
    </source>
</evidence>
<dbReference type="RefSeq" id="WP_161390047.1">
    <property type="nucleotide sequence ID" value="NZ_JBHSCP010000001.1"/>
</dbReference>
<dbReference type="PANTHER" id="PTHR11360">
    <property type="entry name" value="MONOCARBOXYLATE TRANSPORTER"/>
    <property type="match status" value="1"/>
</dbReference>
<protein>
    <submittedName>
        <fullName evidence="6">MFS transporter</fullName>
    </submittedName>
</protein>
<keyword evidence="2 4" id="KW-1133">Transmembrane helix</keyword>
<dbReference type="InterPro" id="IPR011701">
    <property type="entry name" value="MFS"/>
</dbReference>
<dbReference type="OrthoDB" id="9796632at2"/>
<gene>
    <name evidence="6" type="ORF">GRI97_05295</name>
</gene>
<proteinExistence type="predicted"/>
<dbReference type="Proteomes" id="UP000469430">
    <property type="component" value="Unassembled WGS sequence"/>
</dbReference>
<name>A0A6I4TSU5_9SPHN</name>
<feature type="transmembrane region" description="Helical" evidence="4">
    <location>
        <begin position="408"/>
        <end position="426"/>
    </location>
</feature>
<dbReference type="EMBL" id="WTYJ01000001">
    <property type="protein sequence ID" value="MXO98399.1"/>
    <property type="molecule type" value="Genomic_DNA"/>
</dbReference>
<dbReference type="InterPro" id="IPR050327">
    <property type="entry name" value="Proton-linked_MCT"/>
</dbReference>
<feature type="transmembrane region" description="Helical" evidence="4">
    <location>
        <begin position="248"/>
        <end position="266"/>
    </location>
</feature>
<dbReference type="Gene3D" id="1.20.1250.20">
    <property type="entry name" value="MFS general substrate transporter like domains"/>
    <property type="match status" value="2"/>
</dbReference>
<feature type="transmembrane region" description="Helical" evidence="4">
    <location>
        <begin position="286"/>
        <end position="307"/>
    </location>
</feature>
<dbReference type="Pfam" id="PF07690">
    <property type="entry name" value="MFS_1"/>
    <property type="match status" value="1"/>
</dbReference>
<feature type="transmembrane region" description="Helical" evidence="4">
    <location>
        <begin position="92"/>
        <end position="110"/>
    </location>
</feature>
<dbReference type="SUPFAM" id="SSF103473">
    <property type="entry name" value="MFS general substrate transporter"/>
    <property type="match status" value="1"/>
</dbReference>
<keyword evidence="7" id="KW-1185">Reference proteome</keyword>
<feature type="transmembrane region" description="Helical" evidence="4">
    <location>
        <begin position="181"/>
        <end position="200"/>
    </location>
</feature>
<evidence type="ECO:0000259" key="5">
    <source>
        <dbReference type="PROSITE" id="PS50850"/>
    </source>
</evidence>
<dbReference type="InterPro" id="IPR020846">
    <property type="entry name" value="MFS_dom"/>
</dbReference>
<keyword evidence="1 4" id="KW-0812">Transmembrane</keyword>
<feature type="domain" description="Major facilitator superfamily (MFS) profile" evidence="5">
    <location>
        <begin position="22"/>
        <end position="430"/>
    </location>
</feature>